<dbReference type="Pfam" id="PF02050">
    <property type="entry name" value="FliJ"/>
    <property type="match status" value="1"/>
</dbReference>
<evidence type="ECO:0000256" key="4">
    <source>
        <dbReference type="ARBA" id="ARBA00022448"/>
    </source>
</evidence>
<accession>A0A4D6Y0V1</accession>
<sequence length="147" mass="18235">MKYKKHFLSILEKIEIQKIEKEIINLKNMFLKQKHNNQQLELLVEYEKEYIKKTYNQLLSGMCIYQWKNYNNFISMLRVIIKDNRDMLKKNQEVIKERLNIWSKSQKKLQFWKNLNFINKTQILNIKRIEEQILNDNYIQLKFFKKG</sequence>
<evidence type="ECO:0000256" key="1">
    <source>
        <dbReference type="ARBA" id="ARBA00004413"/>
    </source>
</evidence>
<keyword evidence="8" id="KW-0653">Protein transport</keyword>
<dbReference type="GO" id="GO:0044781">
    <property type="term" value="P:bacterial-type flagellum organization"/>
    <property type="evidence" value="ECO:0007669"/>
    <property type="project" value="UniProtKB-KW"/>
</dbReference>
<dbReference type="GO" id="GO:0071973">
    <property type="term" value="P:bacterial-type flagellum-dependent cell motility"/>
    <property type="evidence" value="ECO:0007669"/>
    <property type="project" value="InterPro"/>
</dbReference>
<dbReference type="GO" id="GO:0009288">
    <property type="term" value="C:bacterial-type flagellum"/>
    <property type="evidence" value="ECO:0007669"/>
    <property type="project" value="InterPro"/>
</dbReference>
<comment type="subcellular location">
    <subcellularLocation>
        <location evidence="1">Cell membrane</location>
        <topology evidence="1">Peripheral membrane protein</topology>
        <orientation evidence="1">Cytoplasmic side</orientation>
    </subcellularLocation>
</comment>
<evidence type="ECO:0000256" key="10">
    <source>
        <dbReference type="ARBA" id="ARBA00023225"/>
    </source>
</evidence>
<dbReference type="OrthoDB" id="6554218at2"/>
<evidence type="ECO:0000313" key="11">
    <source>
        <dbReference type="EMBL" id="QCI20234.1"/>
    </source>
</evidence>
<dbReference type="PANTHER" id="PTHR38786">
    <property type="entry name" value="FLAGELLAR FLIJ PROTEIN"/>
    <property type="match status" value="1"/>
</dbReference>
<keyword evidence="10" id="KW-1006">Bacterial flagellum protein export</keyword>
<evidence type="ECO:0000256" key="2">
    <source>
        <dbReference type="ARBA" id="ARBA00010004"/>
    </source>
</evidence>
<name>A0A4D6Y0V1_9GAMM</name>
<protein>
    <recommendedName>
        <fullName evidence="3">Flagellar FliJ protein</fullName>
    </recommendedName>
</protein>
<evidence type="ECO:0000256" key="7">
    <source>
        <dbReference type="ARBA" id="ARBA00022795"/>
    </source>
</evidence>
<keyword evidence="5" id="KW-1003">Cell membrane</keyword>
<dbReference type="PANTHER" id="PTHR38786:SF1">
    <property type="entry name" value="FLAGELLAR FLIJ PROTEIN"/>
    <property type="match status" value="1"/>
</dbReference>
<evidence type="ECO:0000256" key="6">
    <source>
        <dbReference type="ARBA" id="ARBA00022500"/>
    </source>
</evidence>
<comment type="similarity">
    <text evidence="2">Belongs to the FliJ family.</text>
</comment>
<dbReference type="Proteomes" id="UP000298594">
    <property type="component" value="Chromosome"/>
</dbReference>
<organism evidence="11 12">
    <name type="scientific">Buchnera aphidicola</name>
    <name type="common">Brachycaudus cardui</name>
    <dbReference type="NCBI Taxonomy" id="557993"/>
    <lineage>
        <taxon>Bacteria</taxon>
        <taxon>Pseudomonadati</taxon>
        <taxon>Pseudomonadota</taxon>
        <taxon>Gammaproteobacteria</taxon>
        <taxon>Enterobacterales</taxon>
        <taxon>Erwiniaceae</taxon>
        <taxon>Buchnera</taxon>
    </lineage>
</organism>
<keyword evidence="11" id="KW-0282">Flagellum</keyword>
<dbReference type="GO" id="GO:0005886">
    <property type="term" value="C:plasma membrane"/>
    <property type="evidence" value="ECO:0007669"/>
    <property type="project" value="UniProtKB-SubCell"/>
</dbReference>
<keyword evidence="9" id="KW-0472">Membrane</keyword>
<dbReference type="InterPro" id="IPR052570">
    <property type="entry name" value="FliJ"/>
</dbReference>
<dbReference type="InterPro" id="IPR012823">
    <property type="entry name" value="Flagell_FliJ"/>
</dbReference>
<evidence type="ECO:0000313" key="12">
    <source>
        <dbReference type="Proteomes" id="UP000298594"/>
    </source>
</evidence>
<dbReference type="InterPro" id="IPR053716">
    <property type="entry name" value="Flag_assembly_chemotaxis_eff"/>
</dbReference>
<keyword evidence="11" id="KW-0966">Cell projection</keyword>
<gene>
    <name evidence="11" type="ORF">D9V67_00390</name>
</gene>
<dbReference type="EMBL" id="CP034879">
    <property type="protein sequence ID" value="QCI20234.1"/>
    <property type="molecule type" value="Genomic_DNA"/>
</dbReference>
<evidence type="ECO:0000256" key="9">
    <source>
        <dbReference type="ARBA" id="ARBA00023136"/>
    </source>
</evidence>
<proteinExistence type="inferred from homology"/>
<evidence type="ECO:0000256" key="3">
    <source>
        <dbReference type="ARBA" id="ARBA00020392"/>
    </source>
</evidence>
<keyword evidence="7" id="KW-1005">Bacterial flagellum biogenesis</keyword>
<keyword evidence="4" id="KW-0813">Transport</keyword>
<keyword evidence="6" id="KW-0145">Chemotaxis</keyword>
<evidence type="ECO:0000256" key="8">
    <source>
        <dbReference type="ARBA" id="ARBA00022927"/>
    </source>
</evidence>
<evidence type="ECO:0000256" key="5">
    <source>
        <dbReference type="ARBA" id="ARBA00022475"/>
    </source>
</evidence>
<keyword evidence="11" id="KW-0969">Cilium</keyword>
<reference evidence="11 12" key="2">
    <citation type="submission" date="2019-05" db="EMBL/GenBank/DDBJ databases">
        <title>Genome evolution of the obligate endosymbiont Buchnera aphidicola.</title>
        <authorList>
            <person name="Moran N.A."/>
        </authorList>
    </citation>
    <scope>NUCLEOTIDE SEQUENCE [LARGE SCALE GENOMIC DNA]</scope>
    <source>
        <strain evidence="11 12">Bca</strain>
    </source>
</reference>
<dbReference type="AlphaFoldDB" id="A0A4D6Y0V1"/>
<dbReference type="RefSeq" id="WP_158358988.1">
    <property type="nucleotide sequence ID" value="NZ_CP034879.1"/>
</dbReference>
<dbReference type="Gene3D" id="1.10.287.1700">
    <property type="match status" value="1"/>
</dbReference>
<reference evidence="11 12" key="1">
    <citation type="submission" date="2018-12" db="EMBL/GenBank/DDBJ databases">
        <authorList>
            <person name="Chong R.A."/>
        </authorList>
    </citation>
    <scope>NUCLEOTIDE SEQUENCE [LARGE SCALE GENOMIC DNA]</scope>
    <source>
        <strain evidence="11 12">Bca</strain>
    </source>
</reference>
<dbReference type="GO" id="GO:0015031">
    <property type="term" value="P:protein transport"/>
    <property type="evidence" value="ECO:0007669"/>
    <property type="project" value="UniProtKB-KW"/>
</dbReference>
<dbReference type="GO" id="GO:0006935">
    <property type="term" value="P:chemotaxis"/>
    <property type="evidence" value="ECO:0007669"/>
    <property type="project" value="UniProtKB-KW"/>
</dbReference>